<keyword evidence="8" id="KW-1185">Reference proteome</keyword>
<protein>
    <submittedName>
        <fullName evidence="7">Precorrin-6Y C5,15-methyltransferase</fullName>
    </submittedName>
</protein>
<dbReference type="Gene3D" id="3.40.1010.10">
    <property type="entry name" value="Cobalt-precorrin-4 Transmethylase, Domain 1"/>
    <property type="match status" value="1"/>
</dbReference>
<evidence type="ECO:0000313" key="8">
    <source>
        <dbReference type="Proteomes" id="UP000058446"/>
    </source>
</evidence>
<sequence>MSNLDGDYSSPPFARLRVVGIGCDGVAGLSPRAVKVLRSARKIFGSPRQLSLLDDGALIPPGAPPAHLPTQDQDARTPELTAWPKKFWQDWVQTLSAVDPAVDVILASGDPMFHGIGASLVRELGRGAVEVIPAPSSASLACAHLGWPLHETPVVSLVTGRPGMEGAARVVPVADTGKPFLVLCRSAASVKDVSHVLADRPDTKLTALTNLGGSHATGLPESVVRGSVASPPEPAGDLTVLAVEPSASIRSGHALRGWLSDDDFDSDGQLTKAPIRQMTVAALDPRPGALLWDIGGGTGSIAIEWARHGGMSEVFEQKAERVERIRHNAQALSGNVVVFQGSAPKVLEESSATPEAIFIGGGLTAQGMIDRCWNALAPGGRIVANTVTLESEALLWEARRRFGGTVTRISVERAGAVGRFTAWRPALPVVQWVADKPAE</sequence>
<dbReference type="SUPFAM" id="SSF53790">
    <property type="entry name" value="Tetrapyrrole methylase"/>
    <property type="match status" value="1"/>
</dbReference>
<dbReference type="AlphaFoldDB" id="A0A0K2H138"/>
<dbReference type="GO" id="GO:0008276">
    <property type="term" value="F:protein methyltransferase activity"/>
    <property type="evidence" value="ECO:0007669"/>
    <property type="project" value="InterPro"/>
</dbReference>
<name>A0A0K2H138_9CORY</name>
<dbReference type="GO" id="GO:0032259">
    <property type="term" value="P:methylation"/>
    <property type="evidence" value="ECO:0007669"/>
    <property type="project" value="UniProtKB-KW"/>
</dbReference>
<dbReference type="CDD" id="cd02440">
    <property type="entry name" value="AdoMet_MTases"/>
    <property type="match status" value="1"/>
</dbReference>
<dbReference type="KEGG" id="clw:CLAC_06535"/>
<dbReference type="InterPro" id="IPR000878">
    <property type="entry name" value="4pyrrol_Mease"/>
</dbReference>
<dbReference type="InterPro" id="IPR006365">
    <property type="entry name" value="Cbl_synth_CobL"/>
</dbReference>
<dbReference type="InterPro" id="IPR035996">
    <property type="entry name" value="4pyrrol_Methylase_sf"/>
</dbReference>
<evidence type="ECO:0000256" key="1">
    <source>
        <dbReference type="ARBA" id="ARBA00004953"/>
    </source>
</evidence>
<dbReference type="PANTHER" id="PTHR43182:SF1">
    <property type="entry name" value="COBALT-PRECORRIN-7 C(5)-METHYLTRANSFERASE"/>
    <property type="match status" value="1"/>
</dbReference>
<accession>A0A0K2H138</accession>
<organism evidence="7 8">
    <name type="scientific">Corynebacterium lactis RW2-5</name>
    <dbReference type="NCBI Taxonomy" id="1408189"/>
    <lineage>
        <taxon>Bacteria</taxon>
        <taxon>Bacillati</taxon>
        <taxon>Actinomycetota</taxon>
        <taxon>Actinomycetes</taxon>
        <taxon>Mycobacteriales</taxon>
        <taxon>Corynebacteriaceae</taxon>
        <taxon>Corynebacterium</taxon>
    </lineage>
</organism>
<dbReference type="PATRIC" id="fig|1408189.4.peg.1300"/>
<keyword evidence="5" id="KW-0949">S-adenosyl-L-methionine</keyword>
<dbReference type="PANTHER" id="PTHR43182">
    <property type="entry name" value="COBALT-PRECORRIN-6B C(15)-METHYLTRANSFERASE (DECARBOXYLATING)"/>
    <property type="match status" value="1"/>
</dbReference>
<evidence type="ECO:0000259" key="6">
    <source>
        <dbReference type="Pfam" id="PF00590"/>
    </source>
</evidence>
<evidence type="ECO:0000313" key="7">
    <source>
        <dbReference type="EMBL" id="ALA67446.1"/>
    </source>
</evidence>
<dbReference type="Pfam" id="PF00590">
    <property type="entry name" value="TP_methylase"/>
    <property type="match status" value="1"/>
</dbReference>
<dbReference type="Gene3D" id="3.40.50.150">
    <property type="entry name" value="Vaccinia Virus protein VP39"/>
    <property type="match status" value="1"/>
</dbReference>
<keyword evidence="4 7" id="KW-0808">Transferase</keyword>
<evidence type="ECO:0000256" key="4">
    <source>
        <dbReference type="ARBA" id="ARBA00022679"/>
    </source>
</evidence>
<evidence type="ECO:0000256" key="3">
    <source>
        <dbReference type="ARBA" id="ARBA00022603"/>
    </source>
</evidence>
<dbReference type="InterPro" id="IPR029063">
    <property type="entry name" value="SAM-dependent_MTases_sf"/>
</dbReference>
<evidence type="ECO:0000256" key="2">
    <source>
        <dbReference type="ARBA" id="ARBA00022573"/>
    </source>
</evidence>
<dbReference type="Proteomes" id="UP000058446">
    <property type="component" value="Chromosome"/>
</dbReference>
<dbReference type="InterPro" id="IPR050714">
    <property type="entry name" value="Cobalamin_biosynth_MTase"/>
</dbReference>
<dbReference type="InterPro" id="IPR012818">
    <property type="entry name" value="CbiE"/>
</dbReference>
<dbReference type="SUPFAM" id="SSF53335">
    <property type="entry name" value="S-adenosyl-L-methionine-dependent methyltransferases"/>
    <property type="match status" value="1"/>
</dbReference>
<keyword evidence="3 7" id="KW-0489">Methyltransferase</keyword>
<dbReference type="PIRSF" id="PIRSF036428">
    <property type="entry name" value="CobL"/>
    <property type="match status" value="1"/>
</dbReference>
<dbReference type="InterPro" id="IPR014008">
    <property type="entry name" value="Cbl_synth_MTase_CbiT"/>
</dbReference>
<dbReference type="NCBIfam" id="TIGR02469">
    <property type="entry name" value="CbiT"/>
    <property type="match status" value="1"/>
</dbReference>
<feature type="domain" description="Tetrapyrrole methylase" evidence="6">
    <location>
        <begin position="16"/>
        <end position="212"/>
    </location>
</feature>
<dbReference type="CDD" id="cd11644">
    <property type="entry name" value="Precorrin-6Y-MT"/>
    <property type="match status" value="1"/>
</dbReference>
<dbReference type="GO" id="GO:0009236">
    <property type="term" value="P:cobalamin biosynthetic process"/>
    <property type="evidence" value="ECO:0007669"/>
    <property type="project" value="UniProtKB-UniPathway"/>
</dbReference>
<dbReference type="STRING" id="1408189.CLAC_06535"/>
<evidence type="ECO:0000256" key="5">
    <source>
        <dbReference type="ARBA" id="ARBA00022691"/>
    </source>
</evidence>
<dbReference type="EMBL" id="CP006841">
    <property type="protein sequence ID" value="ALA67446.1"/>
    <property type="molecule type" value="Genomic_DNA"/>
</dbReference>
<keyword evidence="2" id="KW-0169">Cobalamin biosynthesis</keyword>
<comment type="pathway">
    <text evidence="1">Cofactor biosynthesis; adenosylcobalamin biosynthesis.</text>
</comment>
<dbReference type="UniPathway" id="UPA00148"/>
<reference evidence="7 8" key="1">
    <citation type="submission" date="2013-10" db="EMBL/GenBank/DDBJ databases">
        <title>Complete genome sequence of Corynebacterium lactis DSM 45799(T), isolated from raw cow milk.</title>
        <authorList>
            <person name="Ruckert C."/>
            <person name="Albersmeier A."/>
            <person name="Lipski A."/>
            <person name="Kalinowski J."/>
        </authorList>
    </citation>
    <scope>NUCLEOTIDE SEQUENCE [LARGE SCALE GENOMIC DNA]</scope>
    <source>
        <strain evidence="7 8">RW2-5</strain>
    </source>
</reference>
<gene>
    <name evidence="7" type="ORF">CLAC_06535</name>
</gene>
<proteinExistence type="predicted"/>
<dbReference type="InterPro" id="IPR014777">
    <property type="entry name" value="4pyrrole_Mease_sub1"/>
</dbReference>